<proteinExistence type="predicted"/>
<dbReference type="InterPro" id="IPR025542">
    <property type="entry name" value="YacH"/>
</dbReference>
<keyword evidence="4" id="KW-1185">Reference proteome</keyword>
<protein>
    <submittedName>
        <fullName evidence="3">UvrB/UvrC motif-containing protein</fullName>
    </submittedName>
</protein>
<feature type="domain" description="UVR" evidence="2">
    <location>
        <begin position="136"/>
        <end position="171"/>
    </location>
</feature>
<comment type="caution">
    <text evidence="3">The sequence shown here is derived from an EMBL/GenBank/DDBJ whole genome shotgun (WGS) entry which is preliminary data.</text>
</comment>
<dbReference type="RefSeq" id="WP_294183180.1">
    <property type="nucleotide sequence ID" value="NZ_JBGFFE010000023.1"/>
</dbReference>
<dbReference type="EMBL" id="JBGFFE010000023">
    <property type="protein sequence ID" value="MEY8764517.1"/>
    <property type="molecule type" value="Genomic_DNA"/>
</dbReference>
<reference evidence="3 4" key="1">
    <citation type="submission" date="2024-08" db="EMBL/GenBank/DDBJ databases">
        <title>Clostridium lapicellarii sp. nov., and Clostridium renhuaiense sp. nov., two species isolated from the mud in a fermentation cellar used for producing sauce-flavour Chinese liquors.</title>
        <authorList>
            <person name="Yang F."/>
            <person name="Wang H."/>
            <person name="Chen L.Q."/>
            <person name="Zhou N."/>
            <person name="Lu J.J."/>
            <person name="Pu X.X."/>
            <person name="Wan B."/>
            <person name="Wang L."/>
            <person name="Liu S.J."/>
        </authorList>
    </citation>
    <scope>NUCLEOTIDE SEQUENCE [LARGE SCALE GENOMIC DNA]</scope>
    <source>
        <strain evidence="3 4">MT-113</strain>
    </source>
</reference>
<evidence type="ECO:0000313" key="4">
    <source>
        <dbReference type="Proteomes" id="UP001565220"/>
    </source>
</evidence>
<organism evidence="3 4">
    <name type="scientific">Clostridium lapidicellarium</name>
    <dbReference type="NCBI Taxonomy" id="3240931"/>
    <lineage>
        <taxon>Bacteria</taxon>
        <taxon>Bacillati</taxon>
        <taxon>Bacillota</taxon>
        <taxon>Clostridia</taxon>
        <taxon>Eubacteriales</taxon>
        <taxon>Clostridiaceae</taxon>
        <taxon>Clostridium</taxon>
    </lineage>
</organism>
<dbReference type="PANTHER" id="PTHR38430">
    <property type="entry name" value="PROTEIN-ARGININE KINASE ACTIVATOR PROTEIN"/>
    <property type="match status" value="1"/>
</dbReference>
<dbReference type="PANTHER" id="PTHR38430:SF1">
    <property type="entry name" value="PROTEIN-ARGININE KINASE ACTIVATOR PROTEIN"/>
    <property type="match status" value="1"/>
</dbReference>
<dbReference type="InterPro" id="IPR001943">
    <property type="entry name" value="UVR_dom"/>
</dbReference>
<gene>
    <name evidence="3" type="ORF">AB8S09_12840</name>
</gene>
<evidence type="ECO:0000259" key="2">
    <source>
        <dbReference type="PROSITE" id="PS50151"/>
    </source>
</evidence>
<dbReference type="Pfam" id="PF02151">
    <property type="entry name" value="UVR"/>
    <property type="match status" value="1"/>
</dbReference>
<feature type="region of interest" description="Disordered" evidence="1">
    <location>
        <begin position="163"/>
        <end position="184"/>
    </location>
</feature>
<evidence type="ECO:0000256" key="1">
    <source>
        <dbReference type="SAM" id="MobiDB-lite"/>
    </source>
</evidence>
<sequence>MLCDICKKNEATIHITKIINGTKQEINLCEKCAMEKGILNTVPQIDFVSPFSFQNILSGIMDYMVNANNEQYKSFDISCKNCGTSYNEFKKTGLLGCSECYKNFKNILDPIIKRVQVNLDHKGKIPQRAGKDMIQKKKLLKLKSDLKKAVSLEQYEKAATIRDMIKDMEKQPDQDKNKENKGED</sequence>
<dbReference type="Proteomes" id="UP001565220">
    <property type="component" value="Unassembled WGS sequence"/>
</dbReference>
<evidence type="ECO:0000313" key="3">
    <source>
        <dbReference type="EMBL" id="MEY8764517.1"/>
    </source>
</evidence>
<dbReference type="PROSITE" id="PS50151">
    <property type="entry name" value="UVR"/>
    <property type="match status" value="1"/>
</dbReference>
<dbReference type="PIRSF" id="PIRSF015034">
    <property type="entry name" value="YacH"/>
    <property type="match status" value="1"/>
</dbReference>
<accession>A0ABV4E035</accession>
<name>A0ABV4E035_9CLOT</name>